<name>A0A9P5XIN7_9AGAR</name>
<evidence type="ECO:0000313" key="3">
    <source>
        <dbReference type="Proteomes" id="UP000807342"/>
    </source>
</evidence>
<accession>A0A9P5XIN7</accession>
<gene>
    <name evidence="2" type="ORF">P691DRAFT_807442</name>
</gene>
<dbReference type="AlphaFoldDB" id="A0A9P5XIN7"/>
<proteinExistence type="predicted"/>
<protein>
    <submittedName>
        <fullName evidence="2">Uncharacterized protein</fullName>
    </submittedName>
</protein>
<evidence type="ECO:0000313" key="2">
    <source>
        <dbReference type="EMBL" id="KAF9451588.1"/>
    </source>
</evidence>
<reference evidence="2" key="1">
    <citation type="submission" date="2020-11" db="EMBL/GenBank/DDBJ databases">
        <authorList>
            <consortium name="DOE Joint Genome Institute"/>
            <person name="Ahrendt S."/>
            <person name="Riley R."/>
            <person name="Andreopoulos W."/>
            <person name="Labutti K."/>
            <person name="Pangilinan J."/>
            <person name="Ruiz-Duenas F.J."/>
            <person name="Barrasa J.M."/>
            <person name="Sanchez-Garcia M."/>
            <person name="Camarero S."/>
            <person name="Miyauchi S."/>
            <person name="Serrano A."/>
            <person name="Linde D."/>
            <person name="Babiker R."/>
            <person name="Drula E."/>
            <person name="Ayuso-Fernandez I."/>
            <person name="Pacheco R."/>
            <person name="Padilla G."/>
            <person name="Ferreira P."/>
            <person name="Barriuso J."/>
            <person name="Kellner H."/>
            <person name="Castanera R."/>
            <person name="Alfaro M."/>
            <person name="Ramirez L."/>
            <person name="Pisabarro A.G."/>
            <person name="Kuo A."/>
            <person name="Tritt A."/>
            <person name="Lipzen A."/>
            <person name="He G."/>
            <person name="Yan M."/>
            <person name="Ng V."/>
            <person name="Cullen D."/>
            <person name="Martin F."/>
            <person name="Rosso M.-N."/>
            <person name="Henrissat B."/>
            <person name="Hibbett D."/>
            <person name="Martinez A.T."/>
            <person name="Grigoriev I.V."/>
        </authorList>
    </citation>
    <scope>NUCLEOTIDE SEQUENCE</scope>
    <source>
        <strain evidence="2">MF-IS2</strain>
    </source>
</reference>
<keyword evidence="3" id="KW-1185">Reference proteome</keyword>
<sequence>MASIIRDIKDKLSTTKPESNQPTGDSAAPSQQGSEGQSFNILPHPAKSNDPADLQNPSEETGGLRSSQNPFGAFTNSPGPVQPNQETLKDLPPAKTREELEAIQAQLNK</sequence>
<feature type="compositionally biased region" description="Polar residues" evidence="1">
    <location>
        <begin position="14"/>
        <end position="40"/>
    </location>
</feature>
<dbReference type="OrthoDB" id="2532734at2759"/>
<feature type="region of interest" description="Disordered" evidence="1">
    <location>
        <begin position="1"/>
        <end position="95"/>
    </location>
</feature>
<dbReference type="EMBL" id="MU151083">
    <property type="protein sequence ID" value="KAF9451588.1"/>
    <property type="molecule type" value="Genomic_DNA"/>
</dbReference>
<feature type="compositionally biased region" description="Basic and acidic residues" evidence="1">
    <location>
        <begin position="1"/>
        <end position="13"/>
    </location>
</feature>
<feature type="compositionally biased region" description="Polar residues" evidence="1">
    <location>
        <begin position="55"/>
        <end position="86"/>
    </location>
</feature>
<evidence type="ECO:0000256" key="1">
    <source>
        <dbReference type="SAM" id="MobiDB-lite"/>
    </source>
</evidence>
<dbReference type="Proteomes" id="UP000807342">
    <property type="component" value="Unassembled WGS sequence"/>
</dbReference>
<comment type="caution">
    <text evidence="2">The sequence shown here is derived from an EMBL/GenBank/DDBJ whole genome shotgun (WGS) entry which is preliminary data.</text>
</comment>
<organism evidence="2 3">
    <name type="scientific">Macrolepiota fuliginosa MF-IS2</name>
    <dbReference type="NCBI Taxonomy" id="1400762"/>
    <lineage>
        <taxon>Eukaryota</taxon>
        <taxon>Fungi</taxon>
        <taxon>Dikarya</taxon>
        <taxon>Basidiomycota</taxon>
        <taxon>Agaricomycotina</taxon>
        <taxon>Agaricomycetes</taxon>
        <taxon>Agaricomycetidae</taxon>
        <taxon>Agaricales</taxon>
        <taxon>Agaricineae</taxon>
        <taxon>Agaricaceae</taxon>
        <taxon>Macrolepiota</taxon>
    </lineage>
</organism>